<dbReference type="Pfam" id="PF01541">
    <property type="entry name" value="GIY-YIG"/>
    <property type="match status" value="1"/>
</dbReference>
<reference evidence="3 4" key="1">
    <citation type="journal article" date="2016" name="Nat. Commun.">
        <title>Thousands of microbial genomes shed light on interconnected biogeochemical processes in an aquifer system.</title>
        <authorList>
            <person name="Anantharaman K."/>
            <person name="Brown C.T."/>
            <person name="Hug L.A."/>
            <person name="Sharon I."/>
            <person name="Castelle C.J."/>
            <person name="Probst A.J."/>
            <person name="Thomas B.C."/>
            <person name="Singh A."/>
            <person name="Wilkins M.J."/>
            <person name="Karaoz U."/>
            <person name="Brodie E.L."/>
            <person name="Williams K.H."/>
            <person name="Hubbard S.S."/>
            <person name="Banfield J.F."/>
        </authorList>
    </citation>
    <scope>NUCLEOTIDE SEQUENCE [LARGE SCALE GENOMIC DNA]</scope>
</reference>
<dbReference type="PANTHER" id="PTHR34477">
    <property type="entry name" value="UPF0213 PROTEIN YHBQ"/>
    <property type="match status" value="1"/>
</dbReference>
<dbReference type="CDD" id="cd10456">
    <property type="entry name" value="GIY-YIG_UPF0213"/>
    <property type="match status" value="1"/>
</dbReference>
<evidence type="ECO:0000313" key="3">
    <source>
        <dbReference type="EMBL" id="OGM12394.1"/>
    </source>
</evidence>
<protein>
    <recommendedName>
        <fullName evidence="2">GIY-YIG domain-containing protein</fullName>
    </recommendedName>
</protein>
<dbReference type="InterPro" id="IPR035901">
    <property type="entry name" value="GIY-YIG_endonuc_sf"/>
</dbReference>
<dbReference type="Proteomes" id="UP000178533">
    <property type="component" value="Unassembled WGS sequence"/>
</dbReference>
<name>A0A1F7XBH5_9BACT</name>
<comment type="caution">
    <text evidence="3">The sequence shown here is derived from an EMBL/GenBank/DDBJ whole genome shotgun (WGS) entry which is preliminary data.</text>
</comment>
<dbReference type="SUPFAM" id="SSF82771">
    <property type="entry name" value="GIY-YIG endonuclease"/>
    <property type="match status" value="1"/>
</dbReference>
<dbReference type="InterPro" id="IPR000305">
    <property type="entry name" value="GIY-YIG_endonuc"/>
</dbReference>
<sequence length="89" mass="10611">MFYVYILRTTANTLYSGQTNNLKRRVEEHATLGGRASKYIKRFLGCKLVYYEIWPTRSKAMRREIELKKLSHIEKETLIKQNQIPLTNF</sequence>
<dbReference type="STRING" id="1802481.A2W13_02000"/>
<evidence type="ECO:0000256" key="1">
    <source>
        <dbReference type="ARBA" id="ARBA00007435"/>
    </source>
</evidence>
<dbReference type="InterPro" id="IPR050190">
    <property type="entry name" value="UPF0213_domain"/>
</dbReference>
<evidence type="ECO:0000259" key="2">
    <source>
        <dbReference type="PROSITE" id="PS50164"/>
    </source>
</evidence>
<evidence type="ECO:0000313" key="4">
    <source>
        <dbReference type="Proteomes" id="UP000178533"/>
    </source>
</evidence>
<dbReference type="PROSITE" id="PS50164">
    <property type="entry name" value="GIY_YIG"/>
    <property type="match status" value="1"/>
</dbReference>
<dbReference type="EMBL" id="MGFT01000003">
    <property type="protein sequence ID" value="OGM12394.1"/>
    <property type="molecule type" value="Genomic_DNA"/>
</dbReference>
<accession>A0A1F7XBH5</accession>
<dbReference type="PANTHER" id="PTHR34477:SF1">
    <property type="entry name" value="UPF0213 PROTEIN YHBQ"/>
    <property type="match status" value="1"/>
</dbReference>
<gene>
    <name evidence="3" type="ORF">A2W13_02000</name>
</gene>
<feature type="domain" description="GIY-YIG" evidence="2">
    <location>
        <begin position="1"/>
        <end position="77"/>
    </location>
</feature>
<dbReference type="AlphaFoldDB" id="A0A1F7XBH5"/>
<dbReference type="Gene3D" id="3.40.1440.10">
    <property type="entry name" value="GIY-YIG endonuclease"/>
    <property type="match status" value="1"/>
</dbReference>
<comment type="similarity">
    <text evidence="1">Belongs to the UPF0213 family.</text>
</comment>
<proteinExistence type="inferred from homology"/>
<organism evidence="3 4">
    <name type="scientific">Candidatus Woesebacteria bacterium RBG_16_36_11</name>
    <dbReference type="NCBI Taxonomy" id="1802481"/>
    <lineage>
        <taxon>Bacteria</taxon>
        <taxon>Candidatus Woeseibacteriota</taxon>
    </lineage>
</organism>